<evidence type="ECO:0000256" key="4">
    <source>
        <dbReference type="SAM" id="MobiDB-lite"/>
    </source>
</evidence>
<dbReference type="AlphaFoldDB" id="A0A9K3D3P0"/>
<feature type="region of interest" description="Disordered" evidence="4">
    <location>
        <begin position="588"/>
        <end position="650"/>
    </location>
</feature>
<keyword evidence="7" id="KW-1185">Reference proteome</keyword>
<evidence type="ECO:0000313" key="7">
    <source>
        <dbReference type="Proteomes" id="UP000265618"/>
    </source>
</evidence>
<feature type="compositionally biased region" description="Acidic residues" evidence="4">
    <location>
        <begin position="71"/>
        <end position="84"/>
    </location>
</feature>
<feature type="non-terminal residue" evidence="6">
    <location>
        <position position="1"/>
    </location>
</feature>
<dbReference type="InterPro" id="IPR000834">
    <property type="entry name" value="Peptidase_M14"/>
</dbReference>
<comment type="cofactor">
    <cofactor evidence="1">
        <name>Zn(2+)</name>
        <dbReference type="ChEBI" id="CHEBI:29105"/>
    </cofactor>
</comment>
<feature type="active site" description="Proton donor/acceptor" evidence="3">
    <location>
        <position position="473"/>
    </location>
</feature>
<dbReference type="SUPFAM" id="SSF53187">
    <property type="entry name" value="Zn-dependent exopeptidases"/>
    <property type="match status" value="1"/>
</dbReference>
<feature type="region of interest" description="Disordered" evidence="4">
    <location>
        <begin position="46"/>
        <end position="91"/>
    </location>
</feature>
<evidence type="ECO:0000256" key="2">
    <source>
        <dbReference type="ARBA" id="ARBA00005988"/>
    </source>
</evidence>
<dbReference type="Proteomes" id="UP000265618">
    <property type="component" value="Unassembled WGS sequence"/>
</dbReference>
<dbReference type="Gene3D" id="3.40.630.10">
    <property type="entry name" value="Zn peptidases"/>
    <property type="match status" value="1"/>
</dbReference>
<dbReference type="PANTHER" id="PTHR12756">
    <property type="entry name" value="CYTOSOLIC CARBOXYPEPTIDASE"/>
    <property type="match status" value="1"/>
</dbReference>
<accession>A0A9K3D3P0</accession>
<dbReference type="OrthoDB" id="10253041at2759"/>
<organism evidence="6 7">
    <name type="scientific">Kipferlia bialata</name>
    <dbReference type="NCBI Taxonomy" id="797122"/>
    <lineage>
        <taxon>Eukaryota</taxon>
        <taxon>Metamonada</taxon>
        <taxon>Carpediemonas-like organisms</taxon>
        <taxon>Kipferlia</taxon>
    </lineage>
</organism>
<reference evidence="6 7" key="1">
    <citation type="journal article" date="2018" name="PLoS ONE">
        <title>The draft genome of Kipferlia bialata reveals reductive genome evolution in fornicate parasites.</title>
        <authorList>
            <person name="Tanifuji G."/>
            <person name="Takabayashi S."/>
            <person name="Kume K."/>
            <person name="Takagi M."/>
            <person name="Nakayama T."/>
            <person name="Kamikawa R."/>
            <person name="Inagaki Y."/>
            <person name="Hashimoto T."/>
        </authorList>
    </citation>
    <scope>NUCLEOTIDE SEQUENCE [LARGE SCALE GENOMIC DNA]</scope>
    <source>
        <strain evidence="6">NY0173</strain>
    </source>
</reference>
<dbReference type="GO" id="GO:0008270">
    <property type="term" value="F:zinc ion binding"/>
    <property type="evidence" value="ECO:0007669"/>
    <property type="project" value="InterPro"/>
</dbReference>
<evidence type="ECO:0000256" key="1">
    <source>
        <dbReference type="ARBA" id="ARBA00001947"/>
    </source>
</evidence>
<evidence type="ECO:0000256" key="3">
    <source>
        <dbReference type="PROSITE-ProRule" id="PRU01379"/>
    </source>
</evidence>
<protein>
    <recommendedName>
        <fullName evidence="5">Peptidase M14 domain-containing protein</fullName>
    </recommendedName>
</protein>
<sequence>GNLAFIEEVAPRVFVFSSRPDAADTPYENSNRTWFYFRFWRRPKDDPTPRSPCMSSPAPSPSVRGNRNEDSSSDESSESTDSDCEVSASDVPPAPPNHVTFLMANYPSPNKAVKNGVAPIMRVPPMHPRHTRTSGVFVCKGHLGFHVPMPPKDRVAEVATCYPFPYANMTAELDAAVQSREQLRERGIFVAKETLCYSLQNRPLEMLTLTASEGNVGQPPAIPHTSLGVAQDGSVGDRPTGHWPSRPVIVVSARVHSAETPGSFMCSGLLQFLLSSDPRAALALKAYVFYIIPCLNPDGVVLGHYRTDTLGQNLNRFYADPSPSKQPTVYGFRSLLAGLVPLVSRADLALPPSSSASDPCQAGPDPDMRPRLAAVVDLHAHASKKGAFIFGNCVPHYPPPHLAHNLDGQLEAQIRNVLFAKLCCLNNCWFDFQASSFSAAGMSKTDKSGQSASSSARVAGYKLTGLPNVYTVEAHYHRARTVGSTAPPAPPRLPDAVDSSPHQGCLRRADFLSLGRGIVLALLDMACPSAHPYSRLRESRYRTLQGICRTTETYVRGKLPSMEWQQSCVDGAVAQLADTLGVSAPYTGTVGKGRKTGGKGKKRGVKRETSTSGKREVKREVKREGSTGGKVVRPGRGLKPIGRQRSVDNR</sequence>
<dbReference type="Pfam" id="PF00246">
    <property type="entry name" value="Peptidase_M14"/>
    <property type="match status" value="1"/>
</dbReference>
<dbReference type="PROSITE" id="PS52035">
    <property type="entry name" value="PEPTIDASE_M14"/>
    <property type="match status" value="1"/>
</dbReference>
<dbReference type="GO" id="GO:0004181">
    <property type="term" value="F:metallocarboxypeptidase activity"/>
    <property type="evidence" value="ECO:0007669"/>
    <property type="project" value="InterPro"/>
</dbReference>
<comment type="caution">
    <text evidence="6">The sequence shown here is derived from an EMBL/GenBank/DDBJ whole genome shotgun (WGS) entry which is preliminary data.</text>
</comment>
<dbReference type="InterPro" id="IPR050821">
    <property type="entry name" value="Cytosolic_carboxypeptidase"/>
</dbReference>
<feature type="compositionally biased region" description="Basic and acidic residues" evidence="4">
    <location>
        <begin position="606"/>
        <end position="625"/>
    </location>
</feature>
<evidence type="ECO:0000313" key="6">
    <source>
        <dbReference type="EMBL" id="GIQ87040.1"/>
    </source>
</evidence>
<feature type="compositionally biased region" description="Basic residues" evidence="4">
    <location>
        <begin position="592"/>
        <end position="605"/>
    </location>
</feature>
<dbReference type="GO" id="GO:0006508">
    <property type="term" value="P:proteolysis"/>
    <property type="evidence" value="ECO:0007669"/>
    <property type="project" value="InterPro"/>
</dbReference>
<comment type="similarity">
    <text evidence="2 3">Belongs to the peptidase M14 family.</text>
</comment>
<proteinExistence type="inferred from homology"/>
<evidence type="ECO:0000259" key="5">
    <source>
        <dbReference type="PROSITE" id="PS52035"/>
    </source>
</evidence>
<dbReference type="PANTHER" id="PTHR12756:SF12">
    <property type="entry name" value="CYTOSOLIC CARBOXYPEPTIDASE-LIKE PROTEIN 5"/>
    <property type="match status" value="1"/>
</dbReference>
<name>A0A9K3D3P0_9EUKA</name>
<gene>
    <name evidence="6" type="ORF">KIPB_009002</name>
</gene>
<dbReference type="EMBL" id="BDIP01002936">
    <property type="protein sequence ID" value="GIQ87040.1"/>
    <property type="molecule type" value="Genomic_DNA"/>
</dbReference>
<feature type="domain" description="Peptidase M14" evidence="5">
    <location>
        <begin position="162"/>
        <end position="512"/>
    </location>
</feature>